<dbReference type="Gene3D" id="2.40.70.10">
    <property type="entry name" value="Acid Proteases"/>
    <property type="match status" value="1"/>
</dbReference>
<evidence type="ECO:0000256" key="6">
    <source>
        <dbReference type="ARBA" id="ARBA00022840"/>
    </source>
</evidence>
<keyword evidence="12" id="KW-0689">Ribosomal protein</keyword>
<dbReference type="GO" id="GO:0009432">
    <property type="term" value="P:SOS response"/>
    <property type="evidence" value="ECO:0007669"/>
    <property type="project" value="TreeGrafter"/>
</dbReference>
<dbReference type="InterPro" id="IPR021109">
    <property type="entry name" value="Peptidase_aspartic_dom_sf"/>
</dbReference>
<evidence type="ECO:0000313" key="12">
    <source>
        <dbReference type="EMBL" id="MBL6818551.1"/>
    </source>
</evidence>
<dbReference type="GO" id="GO:0006412">
    <property type="term" value="P:translation"/>
    <property type="evidence" value="ECO:0007669"/>
    <property type="project" value="UniProtKB-KW"/>
</dbReference>
<dbReference type="PROSITE" id="PS50975">
    <property type="entry name" value="ATP_GRASP"/>
    <property type="match status" value="1"/>
</dbReference>
<dbReference type="GO" id="GO:0005840">
    <property type="term" value="C:ribosome"/>
    <property type="evidence" value="ECO:0007669"/>
    <property type="project" value="UniProtKB-KW"/>
</dbReference>
<keyword evidence="12" id="KW-0687">Ribonucleoprotein</keyword>
<dbReference type="PANTHER" id="PTHR21621">
    <property type="entry name" value="RIBOSOMAL PROTEIN S6 MODIFICATION PROTEIN"/>
    <property type="match status" value="1"/>
</dbReference>
<keyword evidence="9" id="KW-0464">Manganese</keyword>
<dbReference type="Pfam" id="PF05618">
    <property type="entry name" value="Zn_protease"/>
    <property type="match status" value="1"/>
</dbReference>
<dbReference type="GO" id="GO:0018169">
    <property type="term" value="F:ribosomal S6-glutamic acid ligase activity"/>
    <property type="evidence" value="ECO:0007669"/>
    <property type="project" value="TreeGrafter"/>
</dbReference>
<keyword evidence="8" id="KW-0648">Protein biosynthesis</keyword>
<reference evidence="12" key="1">
    <citation type="submission" date="2020-10" db="EMBL/GenBank/DDBJ databases">
        <title>Microbiome of the Black Sea water column analyzed by genome centric metagenomics.</title>
        <authorList>
            <person name="Cabello-Yeves P.J."/>
            <person name="Callieri C."/>
            <person name="Picazo A."/>
            <person name="Mehrshad M."/>
            <person name="Haro-Moreno J.M."/>
            <person name="Roda-Garcia J."/>
            <person name="Dzembekova N."/>
            <person name="Slabakova V."/>
            <person name="Slabakova N."/>
            <person name="Moncheva S."/>
            <person name="Rodriguez-Valera F."/>
        </authorList>
    </citation>
    <scope>NUCLEOTIDE SEQUENCE</scope>
    <source>
        <strain evidence="12">BS307-5m-G50</strain>
    </source>
</reference>
<comment type="cofactor">
    <cofactor evidence="1">
        <name>Mn(2+)</name>
        <dbReference type="ChEBI" id="CHEBI:29035"/>
    </cofactor>
</comment>
<sequence>MSNINIGWEEWVSLPKLGLPALISKTDTGAHTSALHAFNIQPFGSEKKPKVRFGINPIESNEQFAIYCSADVVDVRTITSSNGISELRYVIETSVVIGEVTRNIEITLTNRENMKYKMILGRSALEGFTVQPEKSFEQPLLSYDLYKYIKKQIPARRSLRIAVLTLEPNNYSTRRIVEAAAANDHVCELINTKRCYLNIQSVDPDVHYDGKALPHYDVVIPRIGSSITFYGMAVVRQFEAMGTFCLNSADAIGISRDKLAAHQVLARHRIPMPNTAFANLPKDTDNLIGLVSGSPLVVKLLESTQGKGVLLAESKKSASGIINAFRKLNAPFIVQEFIKESSGTDIRCLVIGSKVVAAMMRTSADDDFRSNLHAGGKAKTVTITKEERTISVKATKALGLNIAGVDIIRTAKGPKVLEVNSSPGLEGIESVSKKDIANLIINYIEKKSGLKNL</sequence>
<organism evidence="12 13">
    <name type="scientific">SAR86 cluster bacterium</name>
    <dbReference type="NCBI Taxonomy" id="2030880"/>
    <lineage>
        <taxon>Bacteria</taxon>
        <taxon>Pseudomonadati</taxon>
        <taxon>Pseudomonadota</taxon>
        <taxon>Gammaproteobacteria</taxon>
        <taxon>SAR86 cluster</taxon>
    </lineage>
</organism>
<dbReference type="Proteomes" id="UP000711391">
    <property type="component" value="Unassembled WGS sequence"/>
</dbReference>
<dbReference type="InterPro" id="IPR008503">
    <property type="entry name" value="Asp_endopeptidase"/>
</dbReference>
<evidence type="ECO:0000256" key="10">
    <source>
        <dbReference type="PROSITE-ProRule" id="PRU00409"/>
    </source>
</evidence>
<dbReference type="AlphaFoldDB" id="A0A937I5L6"/>
<evidence type="ECO:0000313" key="13">
    <source>
        <dbReference type="Proteomes" id="UP000711391"/>
    </source>
</evidence>
<evidence type="ECO:0000256" key="5">
    <source>
        <dbReference type="ARBA" id="ARBA00022741"/>
    </source>
</evidence>
<keyword evidence="6 10" id="KW-0067">ATP-binding</keyword>
<dbReference type="SUPFAM" id="SSF50630">
    <property type="entry name" value="Acid proteases"/>
    <property type="match status" value="1"/>
</dbReference>
<dbReference type="InterPro" id="IPR013651">
    <property type="entry name" value="ATP-grasp_RimK-type"/>
</dbReference>
<dbReference type="Gene3D" id="3.40.50.20">
    <property type="match status" value="1"/>
</dbReference>
<proteinExistence type="predicted"/>
<dbReference type="SUPFAM" id="SSF56059">
    <property type="entry name" value="Glutathione synthetase ATP-binding domain-like"/>
    <property type="match status" value="1"/>
</dbReference>
<evidence type="ECO:0000256" key="4">
    <source>
        <dbReference type="ARBA" id="ARBA00022723"/>
    </source>
</evidence>
<keyword evidence="4" id="KW-0479">Metal-binding</keyword>
<dbReference type="Gene3D" id="3.30.470.20">
    <property type="entry name" value="ATP-grasp fold, B domain"/>
    <property type="match status" value="1"/>
</dbReference>
<gene>
    <name evidence="12" type="primary">rimK</name>
    <name evidence="12" type="ORF">ISQ64_04010</name>
</gene>
<dbReference type="Pfam" id="PF18030">
    <property type="entry name" value="Rimk_N"/>
    <property type="match status" value="1"/>
</dbReference>
<dbReference type="NCBIfam" id="TIGR00768">
    <property type="entry name" value="rimK_fam"/>
    <property type="match status" value="1"/>
</dbReference>
<dbReference type="EMBL" id="JADHQD010000024">
    <property type="protein sequence ID" value="MBL6818551.1"/>
    <property type="molecule type" value="Genomic_DNA"/>
</dbReference>
<evidence type="ECO:0000256" key="3">
    <source>
        <dbReference type="ARBA" id="ARBA00022598"/>
    </source>
</evidence>
<dbReference type="EC" id="6.3.2.-" evidence="12"/>
<keyword evidence="7" id="KW-0460">Magnesium</keyword>
<dbReference type="GO" id="GO:0005737">
    <property type="term" value="C:cytoplasm"/>
    <property type="evidence" value="ECO:0007669"/>
    <property type="project" value="TreeGrafter"/>
</dbReference>
<evidence type="ECO:0000259" key="11">
    <source>
        <dbReference type="PROSITE" id="PS50975"/>
    </source>
</evidence>
<dbReference type="NCBIfam" id="NF007764">
    <property type="entry name" value="PRK10446.1"/>
    <property type="match status" value="1"/>
</dbReference>
<dbReference type="PANTHER" id="PTHR21621:SF7">
    <property type="entry name" value="RIBOSOMAL PROTEIN BS6--L-GLUTAMATE LIGASE"/>
    <property type="match status" value="1"/>
</dbReference>
<name>A0A937I5L6_9GAMM</name>
<dbReference type="Gene3D" id="3.30.1490.20">
    <property type="entry name" value="ATP-grasp fold, A domain"/>
    <property type="match status" value="1"/>
</dbReference>
<keyword evidence="5 10" id="KW-0547">Nucleotide-binding</keyword>
<dbReference type="InterPro" id="IPR011761">
    <property type="entry name" value="ATP-grasp"/>
</dbReference>
<evidence type="ECO:0000256" key="7">
    <source>
        <dbReference type="ARBA" id="ARBA00022842"/>
    </source>
</evidence>
<dbReference type="Pfam" id="PF08443">
    <property type="entry name" value="RimK"/>
    <property type="match status" value="1"/>
</dbReference>
<evidence type="ECO:0000256" key="2">
    <source>
        <dbReference type="ARBA" id="ARBA00001946"/>
    </source>
</evidence>
<comment type="caution">
    <text evidence="12">The sequence shown here is derived from an EMBL/GenBank/DDBJ whole genome shotgun (WGS) entry which is preliminary data.</text>
</comment>
<dbReference type="GO" id="GO:0005524">
    <property type="term" value="F:ATP binding"/>
    <property type="evidence" value="ECO:0007669"/>
    <property type="project" value="UniProtKB-UniRule"/>
</dbReference>
<dbReference type="GO" id="GO:0046872">
    <property type="term" value="F:metal ion binding"/>
    <property type="evidence" value="ECO:0007669"/>
    <property type="project" value="UniProtKB-KW"/>
</dbReference>
<protein>
    <submittedName>
        <fullName evidence="12">30S ribosomal protein S6--L-glutamate ligase</fullName>
        <ecNumber evidence="12">6.3.2.-</ecNumber>
    </submittedName>
</protein>
<accession>A0A937I5L6</accession>
<feature type="domain" description="ATP-grasp" evidence="11">
    <location>
        <begin position="262"/>
        <end position="445"/>
    </location>
</feature>
<comment type="cofactor">
    <cofactor evidence="2">
        <name>Mg(2+)</name>
        <dbReference type="ChEBI" id="CHEBI:18420"/>
    </cofactor>
</comment>
<keyword evidence="3 12" id="KW-0436">Ligase</keyword>
<evidence type="ECO:0000256" key="8">
    <source>
        <dbReference type="ARBA" id="ARBA00022917"/>
    </source>
</evidence>
<dbReference type="InterPro" id="IPR041107">
    <property type="entry name" value="Rimk_N"/>
</dbReference>
<evidence type="ECO:0000256" key="1">
    <source>
        <dbReference type="ARBA" id="ARBA00001936"/>
    </source>
</evidence>
<dbReference type="InterPro" id="IPR013815">
    <property type="entry name" value="ATP_grasp_subdomain_1"/>
</dbReference>
<dbReference type="InterPro" id="IPR004666">
    <property type="entry name" value="Rp_bS6_RimK/Lys_biosynth_LsyX"/>
</dbReference>
<evidence type="ECO:0000256" key="9">
    <source>
        <dbReference type="ARBA" id="ARBA00023211"/>
    </source>
</evidence>